<organism evidence="2 3">
    <name type="scientific">Gloeothece verrucosa (strain PCC 7822)</name>
    <name type="common">Cyanothece sp. (strain PCC 7822)</name>
    <dbReference type="NCBI Taxonomy" id="497965"/>
    <lineage>
        <taxon>Bacteria</taxon>
        <taxon>Bacillati</taxon>
        <taxon>Cyanobacteriota</taxon>
        <taxon>Cyanophyceae</taxon>
        <taxon>Oscillatoriophycideae</taxon>
        <taxon>Chroococcales</taxon>
        <taxon>Aphanothecaceae</taxon>
        <taxon>Gloeothece</taxon>
        <taxon>Gloeothece verrucosa</taxon>
    </lineage>
</organism>
<dbReference type="STRING" id="497965.Cyan7822_0535"/>
<dbReference type="eggNOG" id="COG0515">
    <property type="taxonomic scope" value="Bacteria"/>
</dbReference>
<dbReference type="Proteomes" id="UP000008206">
    <property type="component" value="Chromosome"/>
</dbReference>
<dbReference type="AlphaFoldDB" id="E0U8D8"/>
<keyword evidence="3" id="KW-1185">Reference proteome</keyword>
<protein>
    <recommendedName>
        <fullName evidence="1">DUF8082 domain-containing protein</fullName>
    </recommendedName>
</protein>
<proteinExistence type="predicted"/>
<accession>E0U8D8</accession>
<reference evidence="3" key="1">
    <citation type="journal article" date="2011" name="MBio">
        <title>Novel metabolic attributes of the genus Cyanothece, comprising a group of unicellular nitrogen-fixing Cyanobacteria.</title>
        <authorList>
            <person name="Bandyopadhyay A."/>
            <person name="Elvitigala T."/>
            <person name="Welsh E."/>
            <person name="Stockel J."/>
            <person name="Liberton M."/>
            <person name="Min H."/>
            <person name="Sherman L.A."/>
            <person name="Pakrasi H.B."/>
        </authorList>
    </citation>
    <scope>NUCLEOTIDE SEQUENCE [LARGE SCALE GENOMIC DNA]</scope>
    <source>
        <strain evidence="3">PCC 7822</strain>
    </source>
</reference>
<dbReference type="RefSeq" id="WP_013320684.1">
    <property type="nucleotide sequence ID" value="NC_014501.1"/>
</dbReference>
<gene>
    <name evidence="2" type="ordered locus">Cyan7822_0535</name>
</gene>
<dbReference type="InterPro" id="IPR058395">
    <property type="entry name" value="DUF8082"/>
</dbReference>
<evidence type="ECO:0000313" key="2">
    <source>
        <dbReference type="EMBL" id="ADN12574.1"/>
    </source>
</evidence>
<dbReference type="OrthoDB" id="512924at2"/>
<dbReference type="KEGG" id="cyj:Cyan7822_0535"/>
<dbReference type="Pfam" id="PF26309">
    <property type="entry name" value="DUF8082"/>
    <property type="match status" value="1"/>
</dbReference>
<evidence type="ECO:0000313" key="3">
    <source>
        <dbReference type="Proteomes" id="UP000008206"/>
    </source>
</evidence>
<evidence type="ECO:0000259" key="1">
    <source>
        <dbReference type="Pfam" id="PF26309"/>
    </source>
</evidence>
<name>E0U8D8_GLOV7</name>
<dbReference type="HOGENOM" id="CLU_1406693_0_0_3"/>
<dbReference type="EMBL" id="CP002198">
    <property type="protein sequence ID" value="ADN12574.1"/>
    <property type="molecule type" value="Genomic_DNA"/>
</dbReference>
<sequence>MFFLQAKDFISEDILNATTNKVLFQGKWLIKSRSFAKHLHQKALTACREDLEAGKLSILVESQVDLTIWIEKPEEDLGQMIKTLSNPLSNLKTPDQVTNSKTAGLVEPSISQERLVAQFPTSLEPEFIEFCRLQLIEYIIAPIAERLLERTLKKYPDITPQQLIELLASKIPFTLPAEKFKKTMTAFYEQGQL</sequence>
<feature type="domain" description="DUF8082" evidence="1">
    <location>
        <begin position="126"/>
        <end position="186"/>
    </location>
</feature>